<keyword evidence="10 16" id="KW-1133">Transmembrane helix</keyword>
<dbReference type="GO" id="GO:0010595">
    <property type="term" value="P:positive regulation of endothelial cell migration"/>
    <property type="evidence" value="ECO:0007669"/>
    <property type="project" value="TreeGrafter"/>
</dbReference>
<evidence type="ECO:0000256" key="16">
    <source>
        <dbReference type="SAM" id="Phobius"/>
    </source>
</evidence>
<evidence type="ECO:0000256" key="2">
    <source>
        <dbReference type="ARBA" id="ARBA00006078"/>
    </source>
</evidence>
<keyword evidence="7" id="KW-0221">Differentiation</keyword>
<dbReference type="InterPro" id="IPR022579">
    <property type="entry name" value="Neuropilin_C"/>
</dbReference>
<dbReference type="SUPFAM" id="SSF49899">
    <property type="entry name" value="Concanavalin A-like lectins/glucanases"/>
    <property type="match status" value="1"/>
</dbReference>
<dbReference type="GeneTree" id="ENSGT00940000157169"/>
<evidence type="ECO:0000256" key="12">
    <source>
        <dbReference type="ARBA" id="ARBA00023157"/>
    </source>
</evidence>
<reference evidence="20" key="2">
    <citation type="submission" date="2025-09" db="UniProtKB">
        <authorList>
            <consortium name="Ensembl"/>
        </authorList>
    </citation>
    <scope>IDENTIFICATION</scope>
</reference>
<gene>
    <name evidence="20" type="primary">NRP1</name>
</gene>
<dbReference type="InterPro" id="IPR050633">
    <property type="entry name" value="Neuropilin_MCO_CoagFactor"/>
</dbReference>
<keyword evidence="13" id="KW-0357">Heparan sulfate</keyword>
<dbReference type="GO" id="GO:0005886">
    <property type="term" value="C:plasma membrane"/>
    <property type="evidence" value="ECO:0007669"/>
    <property type="project" value="TreeGrafter"/>
</dbReference>
<keyword evidence="11 16" id="KW-0472">Membrane</keyword>
<dbReference type="GO" id="GO:0017154">
    <property type="term" value="F:semaphorin receptor activity"/>
    <property type="evidence" value="ECO:0007669"/>
    <property type="project" value="TreeGrafter"/>
</dbReference>
<evidence type="ECO:0000259" key="19">
    <source>
        <dbReference type="PROSITE" id="PS50060"/>
    </source>
</evidence>
<keyword evidence="3" id="KW-0217">Developmental protein</keyword>
<evidence type="ECO:0000313" key="20">
    <source>
        <dbReference type="Ensembl" id="ENSGMOP00000045673.1"/>
    </source>
</evidence>
<feature type="domain" description="F5/8 type C" evidence="18">
    <location>
        <begin position="250"/>
        <end position="403"/>
    </location>
</feature>
<dbReference type="Gene3D" id="2.60.120.260">
    <property type="entry name" value="Galactose-binding domain-like"/>
    <property type="match status" value="2"/>
</dbReference>
<dbReference type="AlphaFoldDB" id="A0A8C5BEC2"/>
<dbReference type="GO" id="GO:0030424">
    <property type="term" value="C:axon"/>
    <property type="evidence" value="ECO:0007669"/>
    <property type="project" value="TreeGrafter"/>
</dbReference>
<evidence type="ECO:0000256" key="5">
    <source>
        <dbReference type="ARBA" id="ARBA00022674"/>
    </source>
</evidence>
<reference evidence="20" key="1">
    <citation type="submission" date="2025-08" db="UniProtKB">
        <authorList>
            <consortium name="Ensembl"/>
        </authorList>
    </citation>
    <scope>IDENTIFICATION</scope>
</reference>
<feature type="region of interest" description="Disordered" evidence="15">
    <location>
        <begin position="483"/>
        <end position="510"/>
    </location>
</feature>
<dbReference type="PROSITE" id="PS01180">
    <property type="entry name" value="CUB"/>
    <property type="match status" value="1"/>
</dbReference>
<evidence type="ECO:0000256" key="6">
    <source>
        <dbReference type="ARBA" id="ARBA00022692"/>
    </source>
</evidence>
<dbReference type="Pfam" id="PF00431">
    <property type="entry name" value="CUB"/>
    <property type="match status" value="1"/>
</dbReference>
<dbReference type="InterPro" id="IPR035914">
    <property type="entry name" value="Sperma_CUB_dom_sf"/>
</dbReference>
<evidence type="ECO:0000256" key="14">
    <source>
        <dbReference type="PROSITE-ProRule" id="PRU00059"/>
    </source>
</evidence>
<evidence type="ECO:0000259" key="17">
    <source>
        <dbReference type="PROSITE" id="PS01180"/>
    </source>
</evidence>
<dbReference type="Pfam" id="PF00754">
    <property type="entry name" value="F5_F8_type_C"/>
    <property type="match status" value="2"/>
</dbReference>
<dbReference type="GO" id="GO:0038085">
    <property type="term" value="F:vascular endothelial growth factor binding"/>
    <property type="evidence" value="ECO:0007669"/>
    <property type="project" value="TreeGrafter"/>
</dbReference>
<evidence type="ECO:0000313" key="21">
    <source>
        <dbReference type="Proteomes" id="UP000694546"/>
    </source>
</evidence>
<evidence type="ECO:0000256" key="11">
    <source>
        <dbReference type="ARBA" id="ARBA00023136"/>
    </source>
</evidence>
<evidence type="ECO:0000256" key="10">
    <source>
        <dbReference type="ARBA" id="ARBA00022989"/>
    </source>
</evidence>
<comment type="similarity">
    <text evidence="2">Belongs to the neuropilin family.</text>
</comment>
<dbReference type="Proteomes" id="UP000694546">
    <property type="component" value="Chromosome 8"/>
</dbReference>
<dbReference type="FunFam" id="2.60.120.260:FF:000013">
    <property type="entry name" value="Neuropilin"/>
    <property type="match status" value="1"/>
</dbReference>
<accession>A0A8C5BEC2</accession>
<dbReference type="Pfam" id="PF11980">
    <property type="entry name" value="DUF3481"/>
    <property type="match status" value="1"/>
</dbReference>
<dbReference type="InterPro" id="IPR013320">
    <property type="entry name" value="ConA-like_dom_sf"/>
</dbReference>
<dbReference type="InterPro" id="IPR000998">
    <property type="entry name" value="MAM_dom"/>
</dbReference>
<dbReference type="PROSITE" id="PS50060">
    <property type="entry name" value="MAM_2"/>
    <property type="match status" value="1"/>
</dbReference>
<evidence type="ECO:0000256" key="7">
    <source>
        <dbReference type="ARBA" id="ARBA00022782"/>
    </source>
</evidence>
<evidence type="ECO:0000256" key="9">
    <source>
        <dbReference type="ARBA" id="ARBA00022974"/>
    </source>
</evidence>
<dbReference type="CDD" id="cd00041">
    <property type="entry name" value="CUB"/>
    <property type="match status" value="1"/>
</dbReference>
<protein>
    <submittedName>
        <fullName evidence="20">Neuropilin 1</fullName>
    </submittedName>
</protein>
<evidence type="ECO:0000256" key="8">
    <source>
        <dbReference type="ARBA" id="ARBA00022902"/>
    </source>
</evidence>
<evidence type="ECO:0000256" key="1">
    <source>
        <dbReference type="ARBA" id="ARBA00004479"/>
    </source>
</evidence>
<name>A0A8C5BEC2_GADMO</name>
<dbReference type="SUPFAM" id="SSF49854">
    <property type="entry name" value="Spermadhesin, CUB domain"/>
    <property type="match status" value="1"/>
</dbReference>
<dbReference type="GO" id="GO:0009611">
    <property type="term" value="P:response to wounding"/>
    <property type="evidence" value="ECO:0007669"/>
    <property type="project" value="TreeGrafter"/>
</dbReference>
<dbReference type="GO" id="GO:0001570">
    <property type="term" value="P:vasculogenesis"/>
    <property type="evidence" value="ECO:0007669"/>
    <property type="project" value="TreeGrafter"/>
</dbReference>
<dbReference type="SMART" id="SM00231">
    <property type="entry name" value="FA58C"/>
    <property type="match status" value="2"/>
</dbReference>
<dbReference type="Pfam" id="PF00629">
    <property type="entry name" value="MAM"/>
    <property type="match status" value="1"/>
</dbReference>
<keyword evidence="4" id="KW-0037">Angiogenesis</keyword>
<evidence type="ECO:0000256" key="4">
    <source>
        <dbReference type="ARBA" id="ARBA00022657"/>
    </source>
</evidence>
<evidence type="ECO:0000256" key="13">
    <source>
        <dbReference type="ARBA" id="ARBA00023207"/>
    </source>
</evidence>
<dbReference type="PROSITE" id="PS50022">
    <property type="entry name" value="FA58C_3"/>
    <property type="match status" value="2"/>
</dbReference>
<comment type="caution">
    <text evidence="14">Lacks conserved residue(s) required for the propagation of feature annotation.</text>
</comment>
<sequence length="718" mass="79270">MSEIVVEFHSFDMEPDTTPPPGAQCRYDWLEIWDGYPAVGPHIGRYCGQSSPGRVMSYTGILSLSITTDSAISKEGFSANYTVLALWPPTDFACMGALGMESGEVSPDQITASSQYNDNWSPERSRLNYQENGWTPSDDSIKEWIQVDLGFLRYVSAVGTQGAISKETKKRYYVRSYKVDLSSNGEDWLTIKEDSKQKIFQGNLNPTDEVRAFLPKQTLARYVRIRPMSWEQGICMRFEIYGCKTSDYPCSGMLGMVSGQITDAQIVASSHADRGWVPENSRLLTGRSGWTQLQTKQPFKNEWLQVDLGQDKLVSGVLIQGGKHRDRNVFMKRFKAGYSQDGQHWTLVREHNGTRPKAFAGNQNHDTPELRAFGTLLQARYVRLYPERATSEGLGLRLEVLGCDLDGEVETHLVGDTQVETHLVGDTQVETHLDSPGGGTAVHAHSKPTVKQTFFTEHFSCLLLPPAGGYEYFLYMHLHDHTTPHSPGAEQEEEPPGEEQREQGEEEQEQRVARLASLPITVPYGELCLSFWYRMSGQHAGALHISQRTQGALAHPLWTVSGPQGQLWREGRVVLPQSASAYQVRAGGVVHEVPVVGGGGGGRTGAHIAVDNIRILGTLEDTDCKALDSYQQDSVGELGAPGNMLRTLDPILITIISMSALGVLLGAVCGVLLYCACSQGALADRNLSALENYNFELVDGVKLKKEKINAQSNYSSEA</sequence>
<keyword evidence="6 16" id="KW-0812">Transmembrane</keyword>
<dbReference type="PANTHER" id="PTHR46806:SF4">
    <property type="entry name" value="NEUROPILIN-1"/>
    <property type="match status" value="1"/>
</dbReference>
<dbReference type="GO" id="GO:0051491">
    <property type="term" value="P:positive regulation of filopodium assembly"/>
    <property type="evidence" value="ECO:0007669"/>
    <property type="project" value="TreeGrafter"/>
</dbReference>
<dbReference type="SMART" id="SM00137">
    <property type="entry name" value="MAM"/>
    <property type="match status" value="1"/>
</dbReference>
<dbReference type="InterPro" id="IPR000421">
    <property type="entry name" value="FA58C"/>
</dbReference>
<evidence type="ECO:0000259" key="18">
    <source>
        <dbReference type="PROSITE" id="PS50022"/>
    </source>
</evidence>
<dbReference type="FunFam" id="2.60.120.260:FF:000002">
    <property type="entry name" value="Coagulation factor VIII"/>
    <property type="match status" value="1"/>
</dbReference>
<dbReference type="PROSITE" id="PS01285">
    <property type="entry name" value="FA58C_1"/>
    <property type="match status" value="2"/>
</dbReference>
<dbReference type="GO" id="GO:0005925">
    <property type="term" value="C:focal adhesion"/>
    <property type="evidence" value="ECO:0007669"/>
    <property type="project" value="TreeGrafter"/>
</dbReference>
<feature type="domain" description="F5/8 type C" evidence="18">
    <location>
        <begin position="94"/>
        <end position="243"/>
    </location>
</feature>
<dbReference type="GO" id="GO:0002040">
    <property type="term" value="P:sprouting angiogenesis"/>
    <property type="evidence" value="ECO:0007669"/>
    <property type="project" value="TreeGrafter"/>
</dbReference>
<feature type="domain" description="MAM" evidence="19">
    <location>
        <begin position="480"/>
        <end position="626"/>
    </location>
</feature>
<proteinExistence type="inferred from homology"/>
<comment type="subcellular location">
    <subcellularLocation>
        <location evidence="1">Membrane</location>
        <topology evidence="1">Single-pass type I membrane protein</topology>
    </subcellularLocation>
</comment>
<dbReference type="CDD" id="cd06263">
    <property type="entry name" value="MAM"/>
    <property type="match status" value="1"/>
</dbReference>
<keyword evidence="5" id="KW-0358">Heparin-binding</keyword>
<dbReference type="GO" id="GO:0005021">
    <property type="term" value="F:vascular endothelial growth factor receptor activity"/>
    <property type="evidence" value="ECO:0007669"/>
    <property type="project" value="TreeGrafter"/>
</dbReference>
<dbReference type="Gene3D" id="2.60.120.290">
    <property type="entry name" value="Spermadhesin, CUB domain"/>
    <property type="match status" value="1"/>
</dbReference>
<organism evidence="20 21">
    <name type="scientific">Gadus morhua</name>
    <name type="common">Atlantic cod</name>
    <dbReference type="NCBI Taxonomy" id="8049"/>
    <lineage>
        <taxon>Eukaryota</taxon>
        <taxon>Metazoa</taxon>
        <taxon>Chordata</taxon>
        <taxon>Craniata</taxon>
        <taxon>Vertebrata</taxon>
        <taxon>Euteleostomi</taxon>
        <taxon>Actinopterygii</taxon>
        <taxon>Neopterygii</taxon>
        <taxon>Teleostei</taxon>
        <taxon>Neoteleostei</taxon>
        <taxon>Acanthomorphata</taxon>
        <taxon>Zeiogadaria</taxon>
        <taxon>Gadariae</taxon>
        <taxon>Gadiformes</taxon>
        <taxon>Gadoidei</taxon>
        <taxon>Gadidae</taxon>
        <taxon>Gadus</taxon>
    </lineage>
</organism>
<dbReference type="PROSITE" id="PS01286">
    <property type="entry name" value="FA58C_2"/>
    <property type="match status" value="2"/>
</dbReference>
<dbReference type="SMART" id="SM00042">
    <property type="entry name" value="CUB"/>
    <property type="match status" value="1"/>
</dbReference>
<dbReference type="GO" id="GO:0048010">
    <property type="term" value="P:vascular endothelial growth factor receptor signaling pathway"/>
    <property type="evidence" value="ECO:0007669"/>
    <property type="project" value="TreeGrafter"/>
</dbReference>
<dbReference type="GO" id="GO:0030947">
    <property type="term" value="P:regulation of vascular endothelial growth factor receptor signaling pathway"/>
    <property type="evidence" value="ECO:0007669"/>
    <property type="project" value="TreeGrafter"/>
</dbReference>
<dbReference type="CDD" id="cd00057">
    <property type="entry name" value="FA58C"/>
    <property type="match status" value="2"/>
</dbReference>
<keyword evidence="9" id="KW-0654">Proteoglycan</keyword>
<dbReference type="InterPro" id="IPR008979">
    <property type="entry name" value="Galactose-bd-like_sf"/>
</dbReference>
<keyword evidence="21" id="KW-1185">Reference proteome</keyword>
<evidence type="ECO:0000256" key="15">
    <source>
        <dbReference type="SAM" id="MobiDB-lite"/>
    </source>
</evidence>
<dbReference type="SUPFAM" id="SSF49785">
    <property type="entry name" value="Galactose-binding domain-like"/>
    <property type="match status" value="2"/>
</dbReference>
<feature type="transmembrane region" description="Helical" evidence="16">
    <location>
        <begin position="651"/>
        <end position="675"/>
    </location>
</feature>
<feature type="domain" description="CUB" evidence="17">
    <location>
        <begin position="1"/>
        <end position="84"/>
    </location>
</feature>
<keyword evidence="8" id="KW-0524">Neurogenesis</keyword>
<dbReference type="GO" id="GO:0007411">
    <property type="term" value="P:axon guidance"/>
    <property type="evidence" value="ECO:0007669"/>
    <property type="project" value="TreeGrafter"/>
</dbReference>
<keyword evidence="9" id="KW-0325">Glycoprotein</keyword>
<dbReference type="InterPro" id="IPR000859">
    <property type="entry name" value="CUB_dom"/>
</dbReference>
<dbReference type="Gene3D" id="2.60.120.200">
    <property type="match status" value="1"/>
</dbReference>
<dbReference type="GO" id="GO:0008201">
    <property type="term" value="F:heparin binding"/>
    <property type="evidence" value="ECO:0007669"/>
    <property type="project" value="UniProtKB-KW"/>
</dbReference>
<dbReference type="PANTHER" id="PTHR46806">
    <property type="entry name" value="F5/8 TYPE C DOMAIN-CONTAINING PROTEIN"/>
    <property type="match status" value="1"/>
</dbReference>
<dbReference type="Ensembl" id="ENSGMOT00000065126.1">
    <property type="protein sequence ID" value="ENSGMOP00000045673.1"/>
    <property type="gene ID" value="ENSGMOG00000009052.2"/>
</dbReference>
<dbReference type="GO" id="GO:0001755">
    <property type="term" value="P:neural crest cell migration"/>
    <property type="evidence" value="ECO:0007669"/>
    <property type="project" value="TreeGrafter"/>
</dbReference>
<evidence type="ECO:0000256" key="3">
    <source>
        <dbReference type="ARBA" id="ARBA00022473"/>
    </source>
</evidence>
<keyword evidence="12" id="KW-1015">Disulfide bond</keyword>